<feature type="transmembrane region" description="Helical" evidence="1">
    <location>
        <begin position="119"/>
        <end position="141"/>
    </location>
</feature>
<proteinExistence type="predicted"/>
<evidence type="ECO:0000313" key="2">
    <source>
        <dbReference type="EMBL" id="JAP76585.1"/>
    </source>
</evidence>
<keyword evidence="1" id="KW-1133">Transmembrane helix</keyword>
<dbReference type="EMBL" id="GEDV01011972">
    <property type="protein sequence ID" value="JAP76585.1"/>
    <property type="molecule type" value="Transcribed_RNA"/>
</dbReference>
<protein>
    <submittedName>
        <fullName evidence="2">Uncharacterized protein</fullName>
    </submittedName>
</protein>
<keyword evidence="1" id="KW-0812">Transmembrane</keyword>
<sequence>MASSIHQQTETVQAEGNDDTWIFLQHDGDAVKEQLLEEQDGDTKAENESIEGQQSAQDMEKLLRWCHCWSQSPIEMKEIIGNAAKRLDSTQSAENVFGWFRFAWNDAFVRNALWEDKRLYVLIAALSLNTVLLVLAALASLTECNALHALLICLKHCTTMTQNAAFLSMTTRFLSLTAVKASVLDKSRDAGILCFLIITNVVILRVAGITSTGEVNAGITVFEEVRREENFEWFLQPLAEMARVLAFTAASALSAFLLFLMMIDAKVTLAAASLHWRIMMEYTKLAASRRLKGPDDRKPSFGLMIAALLVSVGMLLPAVGKPVFPSSSEFSVHLGHAAPAATGGI</sequence>
<keyword evidence="1" id="KW-0472">Membrane</keyword>
<dbReference type="AlphaFoldDB" id="A0A131YDM2"/>
<organism evidence="2">
    <name type="scientific">Rhipicephalus appendiculatus</name>
    <name type="common">Brown ear tick</name>
    <dbReference type="NCBI Taxonomy" id="34631"/>
    <lineage>
        <taxon>Eukaryota</taxon>
        <taxon>Metazoa</taxon>
        <taxon>Ecdysozoa</taxon>
        <taxon>Arthropoda</taxon>
        <taxon>Chelicerata</taxon>
        <taxon>Arachnida</taxon>
        <taxon>Acari</taxon>
        <taxon>Parasitiformes</taxon>
        <taxon>Ixodida</taxon>
        <taxon>Ixodoidea</taxon>
        <taxon>Ixodidae</taxon>
        <taxon>Rhipicephalinae</taxon>
        <taxon>Rhipicephalus</taxon>
        <taxon>Rhipicephalus</taxon>
    </lineage>
</organism>
<name>A0A131YDM2_RHIAP</name>
<reference evidence="2" key="1">
    <citation type="journal article" date="2016" name="Ticks Tick Borne Dis.">
        <title>De novo assembly and annotation of the salivary gland transcriptome of Rhipicephalus appendiculatus male and female ticks during blood feeding.</title>
        <authorList>
            <person name="de Castro M.H."/>
            <person name="de Klerk D."/>
            <person name="Pienaar R."/>
            <person name="Latif A.A."/>
            <person name="Rees D.J."/>
            <person name="Mans B.J."/>
        </authorList>
    </citation>
    <scope>NUCLEOTIDE SEQUENCE</scope>
    <source>
        <tissue evidence="2">Salivary glands</tissue>
    </source>
</reference>
<accession>A0A131YDM2</accession>
<feature type="transmembrane region" description="Helical" evidence="1">
    <location>
        <begin position="241"/>
        <end position="263"/>
    </location>
</feature>
<evidence type="ECO:0000256" key="1">
    <source>
        <dbReference type="SAM" id="Phobius"/>
    </source>
</evidence>
<feature type="transmembrane region" description="Helical" evidence="1">
    <location>
        <begin position="190"/>
        <end position="208"/>
    </location>
</feature>
<feature type="transmembrane region" description="Helical" evidence="1">
    <location>
        <begin position="300"/>
        <end position="320"/>
    </location>
</feature>